<dbReference type="Proteomes" id="UP001283341">
    <property type="component" value="Unassembled WGS sequence"/>
</dbReference>
<feature type="compositionally biased region" description="Basic and acidic residues" evidence="1">
    <location>
        <begin position="517"/>
        <end position="527"/>
    </location>
</feature>
<feature type="compositionally biased region" description="Basic and acidic residues" evidence="1">
    <location>
        <begin position="482"/>
        <end position="496"/>
    </location>
</feature>
<keyword evidence="3" id="KW-1185">Reference proteome</keyword>
<organism evidence="2 3">
    <name type="scientific">Apodospora peruviana</name>
    <dbReference type="NCBI Taxonomy" id="516989"/>
    <lineage>
        <taxon>Eukaryota</taxon>
        <taxon>Fungi</taxon>
        <taxon>Dikarya</taxon>
        <taxon>Ascomycota</taxon>
        <taxon>Pezizomycotina</taxon>
        <taxon>Sordariomycetes</taxon>
        <taxon>Sordariomycetidae</taxon>
        <taxon>Sordariales</taxon>
        <taxon>Lasiosphaeriaceae</taxon>
        <taxon>Apodospora</taxon>
    </lineage>
</organism>
<name>A0AAE0M8P0_9PEZI</name>
<feature type="compositionally biased region" description="Low complexity" evidence="1">
    <location>
        <begin position="499"/>
        <end position="509"/>
    </location>
</feature>
<gene>
    <name evidence="2" type="ORF">B0H66DRAFT_186951</name>
</gene>
<reference evidence="2" key="1">
    <citation type="journal article" date="2023" name="Mol. Phylogenet. Evol.">
        <title>Genome-scale phylogeny and comparative genomics of the fungal order Sordariales.</title>
        <authorList>
            <person name="Hensen N."/>
            <person name="Bonometti L."/>
            <person name="Westerberg I."/>
            <person name="Brannstrom I.O."/>
            <person name="Guillou S."/>
            <person name="Cros-Aarteil S."/>
            <person name="Calhoun S."/>
            <person name="Haridas S."/>
            <person name="Kuo A."/>
            <person name="Mondo S."/>
            <person name="Pangilinan J."/>
            <person name="Riley R."/>
            <person name="LaButti K."/>
            <person name="Andreopoulos B."/>
            <person name="Lipzen A."/>
            <person name="Chen C."/>
            <person name="Yan M."/>
            <person name="Daum C."/>
            <person name="Ng V."/>
            <person name="Clum A."/>
            <person name="Steindorff A."/>
            <person name="Ohm R.A."/>
            <person name="Martin F."/>
            <person name="Silar P."/>
            <person name="Natvig D.O."/>
            <person name="Lalanne C."/>
            <person name="Gautier V."/>
            <person name="Ament-Velasquez S.L."/>
            <person name="Kruys A."/>
            <person name="Hutchinson M.I."/>
            <person name="Powell A.J."/>
            <person name="Barry K."/>
            <person name="Miller A.N."/>
            <person name="Grigoriev I.V."/>
            <person name="Debuchy R."/>
            <person name="Gladieux P."/>
            <person name="Hiltunen Thoren M."/>
            <person name="Johannesson H."/>
        </authorList>
    </citation>
    <scope>NUCLEOTIDE SEQUENCE</scope>
    <source>
        <strain evidence="2">CBS 118394</strain>
    </source>
</reference>
<evidence type="ECO:0000313" key="3">
    <source>
        <dbReference type="Proteomes" id="UP001283341"/>
    </source>
</evidence>
<reference evidence="2" key="2">
    <citation type="submission" date="2023-06" db="EMBL/GenBank/DDBJ databases">
        <authorList>
            <consortium name="Lawrence Berkeley National Laboratory"/>
            <person name="Haridas S."/>
            <person name="Hensen N."/>
            <person name="Bonometti L."/>
            <person name="Westerberg I."/>
            <person name="Brannstrom I.O."/>
            <person name="Guillou S."/>
            <person name="Cros-Aarteil S."/>
            <person name="Calhoun S."/>
            <person name="Kuo A."/>
            <person name="Mondo S."/>
            <person name="Pangilinan J."/>
            <person name="Riley R."/>
            <person name="Labutti K."/>
            <person name="Andreopoulos B."/>
            <person name="Lipzen A."/>
            <person name="Chen C."/>
            <person name="Yanf M."/>
            <person name="Daum C."/>
            <person name="Ng V."/>
            <person name="Clum A."/>
            <person name="Steindorff A."/>
            <person name="Ohm R."/>
            <person name="Martin F."/>
            <person name="Silar P."/>
            <person name="Natvig D."/>
            <person name="Lalanne C."/>
            <person name="Gautier V."/>
            <person name="Ament-Velasquez S.L."/>
            <person name="Kruys A."/>
            <person name="Hutchinson M.I."/>
            <person name="Powell A.J."/>
            <person name="Barry K."/>
            <person name="Miller A.N."/>
            <person name="Grigoriev I.V."/>
            <person name="Debuchy R."/>
            <person name="Gladieux P."/>
            <person name="Thoren M.H."/>
            <person name="Johannesson H."/>
        </authorList>
    </citation>
    <scope>NUCLEOTIDE SEQUENCE</scope>
    <source>
        <strain evidence="2">CBS 118394</strain>
    </source>
</reference>
<evidence type="ECO:0000313" key="2">
    <source>
        <dbReference type="EMBL" id="KAK3322054.1"/>
    </source>
</evidence>
<dbReference type="EMBL" id="JAUEDM010000003">
    <property type="protein sequence ID" value="KAK3322054.1"/>
    <property type="molecule type" value="Genomic_DNA"/>
</dbReference>
<evidence type="ECO:0000256" key="1">
    <source>
        <dbReference type="SAM" id="MobiDB-lite"/>
    </source>
</evidence>
<comment type="caution">
    <text evidence="2">The sequence shown here is derived from an EMBL/GenBank/DDBJ whole genome shotgun (WGS) entry which is preliminary data.</text>
</comment>
<evidence type="ECO:0008006" key="4">
    <source>
        <dbReference type="Google" id="ProtNLM"/>
    </source>
</evidence>
<proteinExistence type="predicted"/>
<protein>
    <recommendedName>
        <fullName evidence="4">Fungal N-terminal domain-containing protein</fullName>
    </recommendedName>
</protein>
<dbReference type="AlphaFoldDB" id="A0AAE0M8P0"/>
<sequence length="545" mass="60923">MDDGGPLSVAANAFAIVSMADVVFRSGKQLYDLYSRTHNAPASMAQLLDELRTSTSIIAHVRIFLHEFETSAFAITDGQSLPQIRTVLTLISHEYDILARLIQNAQSASSDGWLGQFTKSLRWVMEEQKLLQSSRRLQRLTASMTVALSVTGRRNDVLMRRELDATRADITKLAQKIEERMSNSIVPLSRTDSLRLQQQKLARRIQRVKTQGRQSGSIPRPVPPASTAICSYLENLVLYEHEDESIQLVEPIYEEITVPLLLLKNALVAAVQAALASSELAVSKSDIRFVSNMSNLLLAHAHAASAARLRSKVTRLDAKENPGKSAMLRSNGRPAKHVPSSEHWESWKGIMIMDAPSRPRWSEDQRHSSLHVIKASPRETPWGLLRPELVLGRDGGSLPRVLGFRFSFSPLQKLSTVGVSVSYISQPLLQRFIWNLPKRYPSDKSNYVRCSRAAALPEESPMLCSSCWRRKTVQWDDLDNGLSKHERPGRGQDLRPVRYRGSGRSGSYRTRQFRGASAKEHQSKEPARGSSRRCGAKLISSATLT</sequence>
<accession>A0AAE0M8P0</accession>
<feature type="region of interest" description="Disordered" evidence="1">
    <location>
        <begin position="479"/>
        <end position="545"/>
    </location>
</feature>